<keyword evidence="2" id="KW-1003">Cell membrane</keyword>
<evidence type="ECO:0000256" key="1">
    <source>
        <dbReference type="ARBA" id="ARBA00004651"/>
    </source>
</evidence>
<keyword evidence="7 8" id="KW-0472">Membrane</keyword>
<feature type="transmembrane region" description="Helical" evidence="8">
    <location>
        <begin position="263"/>
        <end position="278"/>
    </location>
</feature>
<feature type="transmembrane region" description="Helical" evidence="8">
    <location>
        <begin position="50"/>
        <end position="71"/>
    </location>
</feature>
<name>A0ABY7NJH6_9SPHN</name>
<dbReference type="EMBL" id="CP115174">
    <property type="protein sequence ID" value="WBO20970.1"/>
    <property type="molecule type" value="Genomic_DNA"/>
</dbReference>
<protein>
    <submittedName>
        <fullName evidence="10">Glycosyltransferase family 39 protein</fullName>
        <ecNumber evidence="10">2.4.-.-</ecNumber>
    </submittedName>
</protein>
<comment type="subcellular location">
    <subcellularLocation>
        <location evidence="1">Cell membrane</location>
        <topology evidence="1">Multi-pass membrane protein</topology>
    </subcellularLocation>
</comment>
<evidence type="ECO:0000256" key="3">
    <source>
        <dbReference type="ARBA" id="ARBA00022676"/>
    </source>
</evidence>
<keyword evidence="11" id="KW-1185">Reference proteome</keyword>
<accession>A0ABY7NJH6</accession>
<keyword evidence="5 8" id="KW-0812">Transmembrane</keyword>
<dbReference type="InterPro" id="IPR050297">
    <property type="entry name" value="LipidA_mod_glycosyltrf_83"/>
</dbReference>
<organism evidence="10 11">
    <name type="scientific">Sphingomonas abietis</name>
    <dbReference type="NCBI Taxonomy" id="3012344"/>
    <lineage>
        <taxon>Bacteria</taxon>
        <taxon>Pseudomonadati</taxon>
        <taxon>Pseudomonadota</taxon>
        <taxon>Alphaproteobacteria</taxon>
        <taxon>Sphingomonadales</taxon>
        <taxon>Sphingomonadaceae</taxon>
        <taxon>Sphingomonas</taxon>
    </lineage>
</organism>
<dbReference type="GO" id="GO:0016757">
    <property type="term" value="F:glycosyltransferase activity"/>
    <property type="evidence" value="ECO:0007669"/>
    <property type="project" value="UniProtKB-KW"/>
</dbReference>
<evidence type="ECO:0000313" key="10">
    <source>
        <dbReference type="EMBL" id="WBO20970.1"/>
    </source>
</evidence>
<keyword evidence="4 10" id="KW-0808">Transferase</keyword>
<dbReference type="Pfam" id="PF13231">
    <property type="entry name" value="PMT_2"/>
    <property type="match status" value="1"/>
</dbReference>
<feature type="transmembrane region" description="Helical" evidence="8">
    <location>
        <begin position="78"/>
        <end position="97"/>
    </location>
</feature>
<evidence type="ECO:0000256" key="6">
    <source>
        <dbReference type="ARBA" id="ARBA00022989"/>
    </source>
</evidence>
<feature type="domain" description="Glycosyltransferase RgtA/B/C/D-like" evidence="9">
    <location>
        <begin position="30"/>
        <end position="185"/>
    </location>
</feature>
<gene>
    <name evidence="10" type="ORF">PBT88_12215</name>
</gene>
<reference evidence="10 11" key="1">
    <citation type="submission" date="2022-12" db="EMBL/GenBank/DDBJ databases">
        <title>Sphingomonas abieness sp. nov., an endophytic bacterium isolated from Abies koreana.</title>
        <authorList>
            <person name="Jiang L."/>
            <person name="Lee J."/>
        </authorList>
    </citation>
    <scope>NUCLEOTIDE SEQUENCE [LARGE SCALE GENOMIC DNA]</scope>
    <source>
        <strain evidence="11">PAMB 00755</strain>
    </source>
</reference>
<evidence type="ECO:0000256" key="4">
    <source>
        <dbReference type="ARBA" id="ARBA00022679"/>
    </source>
</evidence>
<keyword evidence="6 8" id="KW-1133">Transmembrane helix</keyword>
<dbReference type="EC" id="2.4.-.-" evidence="10"/>
<dbReference type="Proteomes" id="UP001210865">
    <property type="component" value="Chromosome"/>
</dbReference>
<evidence type="ECO:0000313" key="11">
    <source>
        <dbReference type="Proteomes" id="UP001210865"/>
    </source>
</evidence>
<feature type="transmembrane region" description="Helical" evidence="8">
    <location>
        <begin position="234"/>
        <end position="251"/>
    </location>
</feature>
<evidence type="ECO:0000256" key="8">
    <source>
        <dbReference type="SAM" id="Phobius"/>
    </source>
</evidence>
<dbReference type="PANTHER" id="PTHR33908">
    <property type="entry name" value="MANNOSYLTRANSFERASE YKCB-RELATED"/>
    <property type="match status" value="1"/>
</dbReference>
<sequence>MLEFDEQLYLLIGDRLLHGSLPYVELWDRKPIGLFLFYAVVRMLGGTGIIQYQIAATLCVAITGSLIWAMARRAAGPIASFGAALCYILLLMTFHGTGGQSPVIYNVLTAIAAWCAFRSNDTDSPARIARLALIAMAMMGTAIQFKYTPVVEGMFFGCYFLWRFWRIHAPIAWTVSVAMAMILVALLPTIAAIGFYAATGHLDAFFQANFLSIFQRHPFPAQTRGGQETLTVTNGLWIILLIPVAIAWRWFKRRSDEKPDFPLILGWIGAALVGFGLLGDFYDFYFITVLLPACILIAPLMRPSRVGFALGCLLLFWPMLSLPSYAFKTGLYQRVAGDLTTAIRPYVQDRCLYVYDGPAVLYLLTNSCAPTRFIYPDHLTNPTEAPALGVDPAAEETRLLATRPGAIVTASSPPIPHVNPATQQLVRAALARDYVLVARVPSPDRIFYVWALRSLHPGPSPIRGASPNMPF</sequence>
<dbReference type="InterPro" id="IPR038731">
    <property type="entry name" value="RgtA/B/C-like"/>
</dbReference>
<feature type="transmembrane region" description="Helical" evidence="8">
    <location>
        <begin position="308"/>
        <end position="327"/>
    </location>
</feature>
<proteinExistence type="predicted"/>
<evidence type="ECO:0000259" key="9">
    <source>
        <dbReference type="Pfam" id="PF13231"/>
    </source>
</evidence>
<feature type="transmembrane region" description="Helical" evidence="8">
    <location>
        <begin position="167"/>
        <end position="187"/>
    </location>
</feature>
<evidence type="ECO:0000256" key="5">
    <source>
        <dbReference type="ARBA" id="ARBA00022692"/>
    </source>
</evidence>
<keyword evidence="3 10" id="KW-0328">Glycosyltransferase</keyword>
<evidence type="ECO:0000256" key="7">
    <source>
        <dbReference type="ARBA" id="ARBA00023136"/>
    </source>
</evidence>
<evidence type="ECO:0000256" key="2">
    <source>
        <dbReference type="ARBA" id="ARBA00022475"/>
    </source>
</evidence>
<dbReference type="PANTHER" id="PTHR33908:SF11">
    <property type="entry name" value="MEMBRANE PROTEIN"/>
    <property type="match status" value="1"/>
</dbReference>
<dbReference type="RefSeq" id="WP_270075620.1">
    <property type="nucleotide sequence ID" value="NZ_CP115174.1"/>
</dbReference>